<dbReference type="OrthoDB" id="10258156at2759"/>
<dbReference type="InterPro" id="IPR029063">
    <property type="entry name" value="SAM-dependent_MTases_sf"/>
</dbReference>
<dbReference type="InterPro" id="IPR052220">
    <property type="entry name" value="METTL25"/>
</dbReference>
<dbReference type="Pfam" id="PF13679">
    <property type="entry name" value="Methyltransf_32"/>
    <property type="match status" value="1"/>
</dbReference>
<feature type="region of interest" description="Disordered" evidence="1">
    <location>
        <begin position="233"/>
        <end position="273"/>
    </location>
</feature>
<dbReference type="AlphaFoldDB" id="A0A401RWE8"/>
<protein>
    <recommendedName>
        <fullName evidence="2">Methyltransferase domain-containing protein</fullName>
    </recommendedName>
</protein>
<evidence type="ECO:0000313" key="3">
    <source>
        <dbReference type="EMBL" id="GCC22465.1"/>
    </source>
</evidence>
<dbReference type="Proteomes" id="UP000287033">
    <property type="component" value="Unassembled WGS sequence"/>
</dbReference>
<dbReference type="OMA" id="LQAPYNW"/>
<sequence length="624" mass="70208">AAPPPGALVSLCPGRPRPRPGPPLTMLFPADVGLDLVQSKIKSLAEFLDVYLKIANVHTVDFYTNDVWNQFVALPPEAVISQLLCPQGDRTAPEKIDASVWDESEKLRDVAAYKRVTQDHSLPNLGVCTSLNDLLQEMWGNKQKDVFLKPSTFMSSKKSHEVELMSEVIVSFAKYCSIQQVIDIGSGKGYLSSYLSMQYGLNVYGIDSSSTNTSGANERNRKLKRYWKVYQRQTKRQNQHNSAPKNLEEEPANNMESFEEAKEQISLGGEQENSLQNQSSHIQTPVMDTSLDLETSERSNNVVSAQFVGSIETEFDGTDNLFLEFLSTDAVEMNSLSRKKRDLDDKEKERRKTAGLDAKAKQIKEANLYSPLTLHVTSTTELQDIISDIKDSMLVGLHTCGDLASDILRIFVTKQELKVVCSVGCCYHLLSEEFELSDDSKECCHGPWGFPMSQYLRSSSWHCGRNARMSACLPLERVTFGQGLPSESLFYRAVLQVIIKEHFGNGKAYTTLQRTKNKNIGKIYSKSSSFVDYIRKSVEKLGMDNSKMSDSLIQGYYDRYMPRMKELEAFNLLKVALSPCIEGLILLDRLCYLKEQENVAWSALVQLFDPLKSPRCYAVIGVKK</sequence>
<evidence type="ECO:0000313" key="4">
    <source>
        <dbReference type="Proteomes" id="UP000287033"/>
    </source>
</evidence>
<dbReference type="InterPro" id="IPR025714">
    <property type="entry name" value="Methyltranfer_dom"/>
</dbReference>
<evidence type="ECO:0000259" key="2">
    <source>
        <dbReference type="Pfam" id="PF13679"/>
    </source>
</evidence>
<name>A0A401RWE8_CHIPU</name>
<comment type="caution">
    <text evidence="3">The sequence shown here is derived from an EMBL/GenBank/DDBJ whole genome shotgun (WGS) entry which is preliminary data.</text>
</comment>
<feature type="domain" description="Methyltransferase" evidence="2">
    <location>
        <begin position="157"/>
        <end position="432"/>
    </location>
</feature>
<accession>A0A401RWE8</accession>
<keyword evidence="4" id="KW-1185">Reference proteome</keyword>
<dbReference type="EMBL" id="BEZZ01000011">
    <property type="protein sequence ID" value="GCC22465.1"/>
    <property type="molecule type" value="Genomic_DNA"/>
</dbReference>
<proteinExistence type="predicted"/>
<evidence type="ECO:0000256" key="1">
    <source>
        <dbReference type="SAM" id="MobiDB-lite"/>
    </source>
</evidence>
<dbReference type="SUPFAM" id="SSF53335">
    <property type="entry name" value="S-adenosyl-L-methionine-dependent methyltransferases"/>
    <property type="match status" value="1"/>
</dbReference>
<dbReference type="PANTHER" id="PTHR12496">
    <property type="entry name" value="CGI-41 METHYLTRANSFERASE"/>
    <property type="match status" value="1"/>
</dbReference>
<gene>
    <name evidence="3" type="ORF">chiPu_0000853</name>
</gene>
<dbReference type="Gene3D" id="3.40.50.150">
    <property type="entry name" value="Vaccinia Virus protein VP39"/>
    <property type="match status" value="1"/>
</dbReference>
<feature type="non-terminal residue" evidence="3">
    <location>
        <position position="1"/>
    </location>
</feature>
<organism evidence="3 4">
    <name type="scientific">Chiloscyllium punctatum</name>
    <name type="common">Brownbanded bambooshark</name>
    <name type="synonym">Hemiscyllium punctatum</name>
    <dbReference type="NCBI Taxonomy" id="137246"/>
    <lineage>
        <taxon>Eukaryota</taxon>
        <taxon>Metazoa</taxon>
        <taxon>Chordata</taxon>
        <taxon>Craniata</taxon>
        <taxon>Vertebrata</taxon>
        <taxon>Chondrichthyes</taxon>
        <taxon>Elasmobranchii</taxon>
        <taxon>Galeomorphii</taxon>
        <taxon>Galeoidea</taxon>
        <taxon>Orectolobiformes</taxon>
        <taxon>Hemiscylliidae</taxon>
        <taxon>Chiloscyllium</taxon>
    </lineage>
</organism>
<dbReference type="STRING" id="137246.A0A401RWE8"/>
<reference evidence="3 4" key="1">
    <citation type="journal article" date="2018" name="Nat. Ecol. Evol.">
        <title>Shark genomes provide insights into elasmobranch evolution and the origin of vertebrates.</title>
        <authorList>
            <person name="Hara Y"/>
            <person name="Yamaguchi K"/>
            <person name="Onimaru K"/>
            <person name="Kadota M"/>
            <person name="Koyanagi M"/>
            <person name="Keeley SD"/>
            <person name="Tatsumi K"/>
            <person name="Tanaka K"/>
            <person name="Motone F"/>
            <person name="Kageyama Y"/>
            <person name="Nozu R"/>
            <person name="Adachi N"/>
            <person name="Nishimura O"/>
            <person name="Nakagawa R"/>
            <person name="Tanegashima C"/>
            <person name="Kiyatake I"/>
            <person name="Matsumoto R"/>
            <person name="Murakumo K"/>
            <person name="Nishida K"/>
            <person name="Terakita A"/>
            <person name="Kuratani S"/>
            <person name="Sato K"/>
            <person name="Hyodo S Kuraku.S."/>
        </authorList>
    </citation>
    <scope>NUCLEOTIDE SEQUENCE [LARGE SCALE GENOMIC DNA]</scope>
</reference>
<dbReference type="PANTHER" id="PTHR12496:SF9">
    <property type="entry name" value="METHYLTRANSFERASE-LIKE PROTEIN 25-RELATED"/>
    <property type="match status" value="1"/>
</dbReference>